<comment type="caution">
    <text evidence="2">The sequence shown here is derived from an EMBL/GenBank/DDBJ whole genome shotgun (WGS) entry which is preliminary data.</text>
</comment>
<sequence length="359" mass="39987">MSSKNATSVAIITRTRDRALLLRRALDSVARQTFRDYHLVIVNDGGDPAAVDALVATHPDLSQVSVIHNPESVGRERAATVGIAGSTSEFIAILDDDDSWANDYLEVTVSWLRTHSDGAVAVRTEVVTEKVDADTIVEIGREMLKPSSYEVTLSDILHTNYVPPSSMLVRRDAYLSVGGWDGSKTANADWDFMLRLLRAHTVGFVDGPPRAFWHHRHSEDGPLGNSVFAAAHEHLQAEQVIRETYLKRALETGDPVGYLAFIAGLVKNLDTTVWQRLNIVADRLEQGDDHRYGSRLGEQIARIDQLLNRLDQNLDLLDRIREERARSPIRRIGHATRQLTSKLFGGVDPDATDPPRHRV</sequence>
<dbReference type="InterPro" id="IPR001173">
    <property type="entry name" value="Glyco_trans_2-like"/>
</dbReference>
<name>A0A2A6FSD7_9MICO</name>
<dbReference type="CDD" id="cd00761">
    <property type="entry name" value="Glyco_tranf_GTA_type"/>
    <property type="match status" value="1"/>
</dbReference>
<evidence type="ECO:0000313" key="2">
    <source>
        <dbReference type="EMBL" id="PDQ35772.1"/>
    </source>
</evidence>
<dbReference type="PANTHER" id="PTHR43685:SF2">
    <property type="entry name" value="GLYCOSYLTRANSFERASE 2-LIKE DOMAIN-CONTAINING PROTEIN"/>
    <property type="match status" value="1"/>
</dbReference>
<dbReference type="Gene3D" id="3.90.550.10">
    <property type="entry name" value="Spore Coat Polysaccharide Biosynthesis Protein SpsA, Chain A"/>
    <property type="match status" value="1"/>
</dbReference>
<evidence type="ECO:0000259" key="1">
    <source>
        <dbReference type="Pfam" id="PF00535"/>
    </source>
</evidence>
<dbReference type="InterPro" id="IPR029044">
    <property type="entry name" value="Nucleotide-diphossugar_trans"/>
</dbReference>
<dbReference type="InterPro" id="IPR050834">
    <property type="entry name" value="Glycosyltransf_2"/>
</dbReference>
<proteinExistence type="predicted"/>
<dbReference type="SUPFAM" id="SSF53448">
    <property type="entry name" value="Nucleotide-diphospho-sugar transferases"/>
    <property type="match status" value="1"/>
</dbReference>
<gene>
    <name evidence="2" type="ORF">B5766_04785</name>
</gene>
<organism evidence="2 3">
    <name type="scientific">Candidatus Lumbricidiphila eiseniae</name>
    <dbReference type="NCBI Taxonomy" id="1969409"/>
    <lineage>
        <taxon>Bacteria</taxon>
        <taxon>Bacillati</taxon>
        <taxon>Actinomycetota</taxon>
        <taxon>Actinomycetes</taxon>
        <taxon>Micrococcales</taxon>
        <taxon>Microbacteriaceae</taxon>
        <taxon>Candidatus Lumbricidiphila</taxon>
    </lineage>
</organism>
<evidence type="ECO:0000313" key="3">
    <source>
        <dbReference type="Proteomes" id="UP000219994"/>
    </source>
</evidence>
<dbReference type="EMBL" id="NAEP01000028">
    <property type="protein sequence ID" value="PDQ35772.1"/>
    <property type="molecule type" value="Genomic_DNA"/>
</dbReference>
<dbReference type="Pfam" id="PF00535">
    <property type="entry name" value="Glycos_transf_2"/>
    <property type="match status" value="1"/>
</dbReference>
<protein>
    <recommendedName>
        <fullName evidence="1">Glycosyltransferase 2-like domain-containing protein</fullName>
    </recommendedName>
</protein>
<feature type="domain" description="Glycosyltransferase 2-like" evidence="1">
    <location>
        <begin position="8"/>
        <end position="174"/>
    </location>
</feature>
<reference evidence="3" key="1">
    <citation type="submission" date="2017-03" db="EMBL/GenBank/DDBJ databases">
        <authorList>
            <person name="Lund M.B."/>
        </authorList>
    </citation>
    <scope>NUCLEOTIDE SEQUENCE [LARGE SCALE GENOMIC DNA]</scope>
</reference>
<dbReference type="AlphaFoldDB" id="A0A2A6FSD7"/>
<accession>A0A2A6FSD7</accession>
<dbReference type="Proteomes" id="UP000219994">
    <property type="component" value="Unassembled WGS sequence"/>
</dbReference>
<dbReference type="PANTHER" id="PTHR43685">
    <property type="entry name" value="GLYCOSYLTRANSFERASE"/>
    <property type="match status" value="1"/>
</dbReference>